<dbReference type="InterPro" id="IPR048397">
    <property type="entry name" value="Methyltrans_Mon_CD"/>
</dbReference>
<dbReference type="Proteomes" id="UP000324832">
    <property type="component" value="Unassembled WGS sequence"/>
</dbReference>
<dbReference type="AlphaFoldDB" id="A0A5E4PQH4"/>
<evidence type="ECO:0000313" key="3">
    <source>
        <dbReference type="Proteomes" id="UP000324832"/>
    </source>
</evidence>
<organism evidence="2 3">
    <name type="scientific">Leptidea sinapis</name>
    <dbReference type="NCBI Taxonomy" id="189913"/>
    <lineage>
        <taxon>Eukaryota</taxon>
        <taxon>Metazoa</taxon>
        <taxon>Ecdysozoa</taxon>
        <taxon>Arthropoda</taxon>
        <taxon>Hexapoda</taxon>
        <taxon>Insecta</taxon>
        <taxon>Pterygota</taxon>
        <taxon>Neoptera</taxon>
        <taxon>Endopterygota</taxon>
        <taxon>Lepidoptera</taxon>
        <taxon>Glossata</taxon>
        <taxon>Ditrysia</taxon>
        <taxon>Papilionoidea</taxon>
        <taxon>Pieridae</taxon>
        <taxon>Dismorphiinae</taxon>
        <taxon>Leptidea</taxon>
    </lineage>
</organism>
<protein>
    <recommendedName>
        <fullName evidence="1">Virus-capping methyltransferase connector domain-containing protein</fullName>
    </recommendedName>
</protein>
<feature type="domain" description="Virus-capping methyltransferase connector" evidence="1">
    <location>
        <begin position="85"/>
        <end position="121"/>
    </location>
</feature>
<dbReference type="EMBL" id="FZQP02000098">
    <property type="protein sequence ID" value="VVC87275.1"/>
    <property type="molecule type" value="Genomic_DNA"/>
</dbReference>
<reference evidence="2 3" key="1">
    <citation type="submission" date="2017-07" db="EMBL/GenBank/DDBJ databases">
        <authorList>
            <person name="Talla V."/>
            <person name="Backstrom N."/>
        </authorList>
    </citation>
    <scope>NUCLEOTIDE SEQUENCE [LARGE SCALE GENOMIC DNA]</scope>
</reference>
<name>A0A5E4PQH4_9NEOP</name>
<evidence type="ECO:0000259" key="1">
    <source>
        <dbReference type="Pfam" id="PF21080"/>
    </source>
</evidence>
<proteinExistence type="predicted"/>
<sequence length="126" mass="14064">MHQSLLIYAQATVSEIMATILIRGSSTITSVAQTVYEKYIRFNWIPPGTSVILTSCLSYIELMETGGIRMVPNSDIKGKVHYAEQSHSLGRACGFLYGDLKMCGDSRSEDSSIFPLSLKKKEYWSD</sequence>
<evidence type="ECO:0000313" key="2">
    <source>
        <dbReference type="EMBL" id="VVC87275.1"/>
    </source>
</evidence>
<dbReference type="Pfam" id="PF21080">
    <property type="entry name" value="Methyltrans_Mon_1st"/>
    <property type="match status" value="1"/>
</dbReference>
<gene>
    <name evidence="2" type="ORF">LSINAPIS_LOCUS925</name>
</gene>
<accession>A0A5E4PQH4</accession>
<keyword evidence="3" id="KW-1185">Reference proteome</keyword>